<protein>
    <submittedName>
        <fullName evidence="2">Phosphoglycolate phosphatase</fullName>
    </submittedName>
</protein>
<dbReference type="SFLD" id="SFLDS00003">
    <property type="entry name" value="Haloacid_Dehalogenase"/>
    <property type="match status" value="1"/>
</dbReference>
<dbReference type="AlphaFoldDB" id="A0A2R4WYW1"/>
<accession>A0A2R4WYW1</accession>
<dbReference type="KEGG" id="harc:HARCEL1_02795"/>
<proteinExistence type="inferred from homology"/>
<sequence>MTNRTAVVYDLDGTLVRLAVDWAAAGRAVATALDDEGVATDGDLWTMVDRARSEGLTEPVERALARHEEPGARNSERLPLADGVPRDRPVGVCSLNGERAAQIALDEHELSDRVDAVVGRDTLDSQKPHPEPLLLAIDRLGVDPEDAIFVGDSASDEQTAHRAGVAFAWASEFDGLD</sequence>
<gene>
    <name evidence="2" type="ORF">HARCEL1_02795</name>
</gene>
<dbReference type="EMBL" id="CP028858">
    <property type="protein sequence ID" value="AWB26716.1"/>
    <property type="molecule type" value="Genomic_DNA"/>
</dbReference>
<organism evidence="2 3">
    <name type="scientific">Halococcoides cellulosivorans</name>
    <dbReference type="NCBI Taxonomy" id="1679096"/>
    <lineage>
        <taxon>Archaea</taxon>
        <taxon>Methanobacteriati</taxon>
        <taxon>Methanobacteriota</taxon>
        <taxon>Stenosarchaea group</taxon>
        <taxon>Halobacteria</taxon>
        <taxon>Halobacteriales</taxon>
        <taxon>Haloarculaceae</taxon>
        <taxon>Halococcoides</taxon>
    </lineage>
</organism>
<dbReference type="GeneID" id="36511400"/>
<dbReference type="NCBIfam" id="TIGR01549">
    <property type="entry name" value="HAD-SF-IA-v1"/>
    <property type="match status" value="1"/>
</dbReference>
<name>A0A2R4WYW1_9EURY</name>
<dbReference type="Pfam" id="PF13419">
    <property type="entry name" value="HAD_2"/>
    <property type="match status" value="1"/>
</dbReference>
<dbReference type="InterPro" id="IPR006439">
    <property type="entry name" value="HAD-SF_hydro_IA"/>
</dbReference>
<comment type="similarity">
    <text evidence="1">Belongs to the HAD-like hydrolase superfamily.</text>
</comment>
<evidence type="ECO:0000313" key="2">
    <source>
        <dbReference type="EMBL" id="AWB26716.1"/>
    </source>
</evidence>
<dbReference type="InterPro" id="IPR050155">
    <property type="entry name" value="HAD-like_hydrolase_sf"/>
</dbReference>
<dbReference type="GO" id="GO:0008967">
    <property type="term" value="F:phosphoglycolate phosphatase activity"/>
    <property type="evidence" value="ECO:0007669"/>
    <property type="project" value="TreeGrafter"/>
</dbReference>
<dbReference type="InterPro" id="IPR041492">
    <property type="entry name" value="HAD_2"/>
</dbReference>
<dbReference type="PRINTS" id="PR00413">
    <property type="entry name" value="HADHALOGNASE"/>
</dbReference>
<dbReference type="Gene3D" id="1.10.150.240">
    <property type="entry name" value="Putative phosphatase, domain 2"/>
    <property type="match status" value="1"/>
</dbReference>
<reference evidence="2 3" key="1">
    <citation type="submission" date="2018-04" db="EMBL/GenBank/DDBJ databases">
        <title>Halococcoides cellulosivorans gen. nov., sp. nov., an extremely halophilic cellulose-utilizing haloarchaeon from hypersaline lakes.</title>
        <authorList>
            <person name="Sorokin D.Y."/>
            <person name="Toshchakov S.V."/>
            <person name="Samarov N.I."/>
            <person name="Korzhenkov A."/>
            <person name="Kublanov I.V."/>
        </authorList>
    </citation>
    <scope>NUCLEOTIDE SEQUENCE [LARGE SCALE GENOMIC DNA]</scope>
    <source>
        <strain evidence="2 3">HArcel1</strain>
    </source>
</reference>
<keyword evidence="3" id="KW-1185">Reference proteome</keyword>
<dbReference type="RefSeq" id="WP_108381085.1">
    <property type="nucleotide sequence ID" value="NZ_CP028858.1"/>
</dbReference>
<dbReference type="InterPro" id="IPR036412">
    <property type="entry name" value="HAD-like_sf"/>
</dbReference>
<dbReference type="PANTHER" id="PTHR43434">
    <property type="entry name" value="PHOSPHOGLYCOLATE PHOSPHATASE"/>
    <property type="match status" value="1"/>
</dbReference>
<dbReference type="PANTHER" id="PTHR43434:SF1">
    <property type="entry name" value="PHOSPHOGLYCOLATE PHOSPHATASE"/>
    <property type="match status" value="1"/>
</dbReference>
<dbReference type="Gene3D" id="3.40.50.1000">
    <property type="entry name" value="HAD superfamily/HAD-like"/>
    <property type="match status" value="1"/>
</dbReference>
<evidence type="ECO:0000313" key="3">
    <source>
        <dbReference type="Proteomes" id="UP000244727"/>
    </source>
</evidence>
<dbReference type="GO" id="GO:0006281">
    <property type="term" value="P:DNA repair"/>
    <property type="evidence" value="ECO:0007669"/>
    <property type="project" value="TreeGrafter"/>
</dbReference>
<dbReference type="InterPro" id="IPR023214">
    <property type="entry name" value="HAD_sf"/>
</dbReference>
<dbReference type="SFLD" id="SFLDG01129">
    <property type="entry name" value="C1.5:_HAD__Beta-PGM__Phosphata"/>
    <property type="match status" value="1"/>
</dbReference>
<evidence type="ECO:0000256" key="1">
    <source>
        <dbReference type="ARBA" id="ARBA00007958"/>
    </source>
</evidence>
<dbReference type="Proteomes" id="UP000244727">
    <property type="component" value="Chromosome"/>
</dbReference>
<dbReference type="SUPFAM" id="SSF56784">
    <property type="entry name" value="HAD-like"/>
    <property type="match status" value="1"/>
</dbReference>
<dbReference type="InterPro" id="IPR023198">
    <property type="entry name" value="PGP-like_dom2"/>
</dbReference>